<sequence length="497" mass="53865">MTDEVGDVGPAENRVEALNTAGDGGEGGEGDGESLFSCAGVLRMIVIYFIVTSVLQMVTQSLAPPPPPLALDGIPSTDAELRLPAVPLHNAWADGTAYEVMVFVASFGDPYPGDGGRVAEMVTKEQHLDELVCSTKEQCHGVAGLVWRASGLEYSFDAGNERKANVTLALGAEWRVANTTAFAHIFAVKAGSGVDAKALQDGDAIQVVYPLVTHKPPPKIDDKVSLLAGGGDEFGAEEVEAARESGADELAWVPYWSPQLPINVVVDHTVYGSLAAVPEPLRVKLQTVRNDEAYLPAVFVNTFWVLDSSRVVINESVDAVQLEMSVGPLSLMWWLLGSQMEESLATQSALTGGSSADGDMFKRIVLETNPWLLATTGVVTILHMLFDFLAFKNDIQHWRAKKSMRGLSVKSIGISLVFQIVILLYLLENDTTWMILISMAMGIAIEAWKLQKALVFSWEPSRPWIPLRVTGKASYESETKSTTILPLATWRTCCTRA</sequence>
<evidence type="ECO:0000256" key="3">
    <source>
        <dbReference type="ARBA" id="ARBA00022692"/>
    </source>
</evidence>
<dbReference type="Pfam" id="PF05602">
    <property type="entry name" value="CLPTM1"/>
    <property type="match status" value="1"/>
</dbReference>
<evidence type="ECO:0000256" key="2">
    <source>
        <dbReference type="ARBA" id="ARBA00009310"/>
    </source>
</evidence>
<dbReference type="PANTHER" id="PTHR21347">
    <property type="entry name" value="CLEFT LIP AND PALATE ASSOCIATED TRANSMEMBRANE PROTEIN-RELATED"/>
    <property type="match status" value="1"/>
</dbReference>
<dbReference type="GeneID" id="25561572"/>
<keyword evidence="5 6" id="KW-0472">Membrane</keyword>
<dbReference type="eggNOG" id="KOG2489">
    <property type="taxonomic scope" value="Eukaryota"/>
</dbReference>
<keyword evidence="4 6" id="KW-1133">Transmembrane helix</keyword>
<evidence type="ECO:0000256" key="5">
    <source>
        <dbReference type="ARBA" id="ARBA00023136"/>
    </source>
</evidence>
<evidence type="ECO:0000313" key="8">
    <source>
        <dbReference type="Proteomes" id="UP000054408"/>
    </source>
</evidence>
<feature type="transmembrane region" description="Helical" evidence="6">
    <location>
        <begin position="407"/>
        <end position="427"/>
    </location>
</feature>
<feature type="transmembrane region" description="Helical" evidence="6">
    <location>
        <begin position="433"/>
        <end position="450"/>
    </location>
</feature>
<dbReference type="AlphaFoldDB" id="A0A0L0DTQ8"/>
<dbReference type="EMBL" id="GL349439">
    <property type="protein sequence ID" value="KNC55582.1"/>
    <property type="molecule type" value="Genomic_DNA"/>
</dbReference>
<dbReference type="OrthoDB" id="378564at2759"/>
<dbReference type="PANTHER" id="PTHR21347:SF0">
    <property type="entry name" value="LIPID SCRAMBLASE CLPTM1L"/>
    <property type="match status" value="1"/>
</dbReference>
<organism evidence="7 8">
    <name type="scientific">Thecamonas trahens ATCC 50062</name>
    <dbReference type="NCBI Taxonomy" id="461836"/>
    <lineage>
        <taxon>Eukaryota</taxon>
        <taxon>Apusozoa</taxon>
        <taxon>Apusomonadida</taxon>
        <taxon>Apusomonadidae</taxon>
        <taxon>Thecamonas</taxon>
    </lineage>
</organism>
<evidence type="ECO:0000256" key="4">
    <source>
        <dbReference type="ARBA" id="ARBA00022989"/>
    </source>
</evidence>
<gene>
    <name evidence="7" type="ORF">AMSG_01848</name>
</gene>
<dbReference type="Proteomes" id="UP000054408">
    <property type="component" value="Unassembled WGS sequence"/>
</dbReference>
<keyword evidence="3 6" id="KW-0812">Transmembrane</keyword>
<comment type="subcellular location">
    <subcellularLocation>
        <location evidence="1">Membrane</location>
        <topology evidence="1">Multi-pass membrane protein</topology>
    </subcellularLocation>
</comment>
<accession>A0A0L0DTQ8</accession>
<keyword evidence="8" id="KW-1185">Reference proteome</keyword>
<dbReference type="InterPro" id="IPR008429">
    <property type="entry name" value="CLPTM1"/>
</dbReference>
<comment type="similarity">
    <text evidence="2">Belongs to the CLPTM1 family.</text>
</comment>
<dbReference type="GO" id="GO:0016020">
    <property type="term" value="C:membrane"/>
    <property type="evidence" value="ECO:0007669"/>
    <property type="project" value="UniProtKB-SubCell"/>
</dbReference>
<evidence type="ECO:0000313" key="7">
    <source>
        <dbReference type="EMBL" id="KNC55582.1"/>
    </source>
</evidence>
<name>A0A0L0DTQ8_THETB</name>
<dbReference type="STRING" id="461836.A0A0L0DTQ8"/>
<feature type="transmembrane region" description="Helical" evidence="6">
    <location>
        <begin position="371"/>
        <end position="391"/>
    </location>
</feature>
<protein>
    <submittedName>
        <fullName evidence="7">Uncharacterized protein</fullName>
    </submittedName>
</protein>
<proteinExistence type="inferred from homology"/>
<reference evidence="7 8" key="1">
    <citation type="submission" date="2010-05" db="EMBL/GenBank/DDBJ databases">
        <title>The Genome Sequence of Thecamonas trahens ATCC 50062.</title>
        <authorList>
            <consortium name="The Broad Institute Genome Sequencing Platform"/>
            <person name="Russ C."/>
            <person name="Cuomo C."/>
            <person name="Shea T."/>
            <person name="Young S.K."/>
            <person name="Zeng Q."/>
            <person name="Koehrsen M."/>
            <person name="Haas B."/>
            <person name="Borodovsky M."/>
            <person name="Guigo R."/>
            <person name="Alvarado L."/>
            <person name="Berlin A."/>
            <person name="Bochicchio J."/>
            <person name="Borenstein D."/>
            <person name="Chapman S."/>
            <person name="Chen Z."/>
            <person name="Freedman E."/>
            <person name="Gellesch M."/>
            <person name="Goldberg J."/>
            <person name="Griggs A."/>
            <person name="Gujja S."/>
            <person name="Heilman E."/>
            <person name="Heiman D."/>
            <person name="Hepburn T."/>
            <person name="Howarth C."/>
            <person name="Jen D."/>
            <person name="Larson L."/>
            <person name="Mehta T."/>
            <person name="Park D."/>
            <person name="Pearson M."/>
            <person name="Roberts A."/>
            <person name="Saif S."/>
            <person name="Shenoy N."/>
            <person name="Sisk P."/>
            <person name="Stolte C."/>
            <person name="Sykes S."/>
            <person name="Thomson T."/>
            <person name="Walk T."/>
            <person name="White J."/>
            <person name="Yandava C."/>
            <person name="Burger G."/>
            <person name="Gray M.W."/>
            <person name="Holland P.W.H."/>
            <person name="King N."/>
            <person name="Lang F.B.F."/>
            <person name="Roger A.J."/>
            <person name="Ruiz-Trillo I."/>
            <person name="Lander E."/>
            <person name="Nusbaum C."/>
        </authorList>
    </citation>
    <scope>NUCLEOTIDE SEQUENCE [LARGE SCALE GENOMIC DNA]</scope>
    <source>
        <strain evidence="7 8">ATCC 50062</strain>
    </source>
</reference>
<dbReference type="RefSeq" id="XP_013761355.1">
    <property type="nucleotide sequence ID" value="XM_013905901.1"/>
</dbReference>
<dbReference type="GO" id="GO:0012505">
    <property type="term" value="C:endomembrane system"/>
    <property type="evidence" value="ECO:0007669"/>
    <property type="project" value="TreeGrafter"/>
</dbReference>
<evidence type="ECO:0000256" key="6">
    <source>
        <dbReference type="SAM" id="Phobius"/>
    </source>
</evidence>
<evidence type="ECO:0000256" key="1">
    <source>
        <dbReference type="ARBA" id="ARBA00004141"/>
    </source>
</evidence>